<keyword evidence="2" id="KW-1185">Reference proteome</keyword>
<proteinExistence type="predicted"/>
<organism evidence="1 2">
    <name type="scientific">Vibrio ouci</name>
    <dbReference type="NCBI Taxonomy" id="2499078"/>
    <lineage>
        <taxon>Bacteria</taxon>
        <taxon>Pseudomonadati</taxon>
        <taxon>Pseudomonadota</taxon>
        <taxon>Gammaproteobacteria</taxon>
        <taxon>Vibrionales</taxon>
        <taxon>Vibrionaceae</taxon>
        <taxon>Vibrio</taxon>
    </lineage>
</organism>
<sequence length="219" mass="25747">MTFVKFVRTRVQADEPVIGFGDNRFQYSAVFTKIAELNKYSQVEYFIDEENRKIGFKFYDAFDSRDSYSLGGKSNYYRSAAADLIKRYLWVKKVAESENSEDKKFVARKSQGMWVIQLAPAFELTVNRDSCPKALPDDYGIYRYISDDGQIVYIGKGNIKRRFGVPERKDWNFNRIEYSLIPSDAEQFEWEAYWIEKFKENNNGFLPYYNKVSGHSDKS</sequence>
<name>A0A4Y8W8I2_9VIBR</name>
<protein>
    <submittedName>
        <fullName evidence="1">Uncharacterized protein</fullName>
    </submittedName>
</protein>
<evidence type="ECO:0000313" key="2">
    <source>
        <dbReference type="Proteomes" id="UP000297753"/>
    </source>
</evidence>
<dbReference type="EMBL" id="SATR01000113">
    <property type="protein sequence ID" value="TFH89127.1"/>
    <property type="molecule type" value="Genomic_DNA"/>
</dbReference>
<comment type="caution">
    <text evidence="1">The sequence shown here is derived from an EMBL/GenBank/DDBJ whole genome shotgun (WGS) entry which is preliminary data.</text>
</comment>
<dbReference type="AlphaFoldDB" id="A0A4Y8W8I2"/>
<dbReference type="RefSeq" id="WP_134837645.1">
    <property type="nucleotide sequence ID" value="NZ_SATR01000113.1"/>
</dbReference>
<gene>
    <name evidence="1" type="ORF">ELS82_23935</name>
</gene>
<reference evidence="1 2" key="1">
    <citation type="submission" date="2019-01" db="EMBL/GenBank/DDBJ databases">
        <title>Vibrio BEI176 sp. nov, a marine bacterium isolated from China: eastern marignal seas.</title>
        <authorList>
            <person name="Li B."/>
        </authorList>
    </citation>
    <scope>NUCLEOTIDE SEQUENCE [LARGE SCALE GENOMIC DNA]</scope>
    <source>
        <strain evidence="1 2">BEI176</strain>
    </source>
</reference>
<dbReference type="OrthoDB" id="9804933at2"/>
<dbReference type="Proteomes" id="UP000297753">
    <property type="component" value="Unassembled WGS sequence"/>
</dbReference>
<evidence type="ECO:0000313" key="1">
    <source>
        <dbReference type="EMBL" id="TFH89127.1"/>
    </source>
</evidence>
<accession>A0A4Y8W8I2</accession>